<dbReference type="PROSITE" id="PS50930">
    <property type="entry name" value="HTH_LYTTR"/>
    <property type="match status" value="1"/>
</dbReference>
<dbReference type="AlphaFoldDB" id="A0A6L5X8S6"/>
<dbReference type="GO" id="GO:0003677">
    <property type="term" value="F:DNA binding"/>
    <property type="evidence" value="ECO:0007669"/>
    <property type="project" value="InterPro"/>
</dbReference>
<dbReference type="Gene3D" id="2.40.50.1020">
    <property type="entry name" value="LytTr DNA-binding domain"/>
    <property type="match status" value="1"/>
</dbReference>
<dbReference type="GO" id="GO:0000156">
    <property type="term" value="F:phosphorelay response regulator activity"/>
    <property type="evidence" value="ECO:0007669"/>
    <property type="project" value="InterPro"/>
</dbReference>
<evidence type="ECO:0000259" key="4">
    <source>
        <dbReference type="PROSITE" id="PS50110"/>
    </source>
</evidence>
<dbReference type="Gene3D" id="3.40.50.2300">
    <property type="match status" value="1"/>
</dbReference>
<dbReference type="InterPro" id="IPR046947">
    <property type="entry name" value="LytR-like"/>
</dbReference>
<dbReference type="Pfam" id="PF00072">
    <property type="entry name" value="Response_reg"/>
    <property type="match status" value="1"/>
</dbReference>
<dbReference type="Pfam" id="PF04397">
    <property type="entry name" value="LytTR"/>
    <property type="match status" value="1"/>
</dbReference>
<keyword evidence="7" id="KW-1185">Reference proteome</keyword>
<dbReference type="SMART" id="SM00448">
    <property type="entry name" value="REC"/>
    <property type="match status" value="1"/>
</dbReference>
<dbReference type="InterPro" id="IPR011006">
    <property type="entry name" value="CheY-like_superfamily"/>
</dbReference>
<keyword evidence="3" id="KW-0597">Phosphoprotein</keyword>
<dbReference type="PROSITE" id="PS50110">
    <property type="entry name" value="RESPONSE_REGULATORY"/>
    <property type="match status" value="1"/>
</dbReference>
<feature type="domain" description="Response regulatory" evidence="4">
    <location>
        <begin position="6"/>
        <end position="120"/>
    </location>
</feature>
<evidence type="ECO:0000313" key="6">
    <source>
        <dbReference type="EMBL" id="MSS15406.1"/>
    </source>
</evidence>
<dbReference type="Proteomes" id="UP000481852">
    <property type="component" value="Unassembled WGS sequence"/>
</dbReference>
<organism evidence="6 7">
    <name type="scientific">Porcincola intestinalis</name>
    <dbReference type="NCBI Taxonomy" id="2606632"/>
    <lineage>
        <taxon>Bacteria</taxon>
        <taxon>Bacillati</taxon>
        <taxon>Bacillota</taxon>
        <taxon>Clostridia</taxon>
        <taxon>Lachnospirales</taxon>
        <taxon>Lachnospiraceae</taxon>
        <taxon>Porcincola</taxon>
    </lineage>
</organism>
<dbReference type="PANTHER" id="PTHR37299:SF1">
    <property type="entry name" value="STAGE 0 SPORULATION PROTEIN A HOMOLOG"/>
    <property type="match status" value="1"/>
</dbReference>
<dbReference type="CDD" id="cd00156">
    <property type="entry name" value="REC"/>
    <property type="match status" value="1"/>
</dbReference>
<dbReference type="SUPFAM" id="SSF52172">
    <property type="entry name" value="CheY-like"/>
    <property type="match status" value="1"/>
</dbReference>
<dbReference type="SMART" id="SM00850">
    <property type="entry name" value="LytTR"/>
    <property type="match status" value="1"/>
</dbReference>
<dbReference type="RefSeq" id="WP_154526219.1">
    <property type="nucleotide sequence ID" value="NZ_JAQYJL010000029.1"/>
</dbReference>
<comment type="caution">
    <text evidence="6">The sequence shown here is derived from an EMBL/GenBank/DDBJ whole genome shotgun (WGS) entry which is preliminary data.</text>
</comment>
<dbReference type="InterPro" id="IPR007492">
    <property type="entry name" value="LytTR_DNA-bd_dom"/>
</dbReference>
<comment type="function">
    <text evidence="2">May play the central regulatory role in sporulation. It may be an element of the effector pathway responsible for the activation of sporulation genes in response to nutritional stress. Spo0A may act in concert with spo0H (a sigma factor) to control the expression of some genes that are critical to the sporulation process.</text>
</comment>
<gene>
    <name evidence="6" type="ORF">FYJ35_10225</name>
</gene>
<sequence>MMRGLKIAVCEDEPEEYEKLKRLLDESGREVEIDYFPEGSALLKSFYAGKYDLVLLDIYMKGMGGIETVAGIRQTDEEVPVAYLTGSEDFALEAYHYHVLRYLVKPPKKEEVEELLSMAEKMREHLPSLTIRTDGRERKVPLRQVRYIEQNNRNLNYYLTGGEELTSRGRLDEVEQSVPRPPFYRCHKSFLVNLAHVKDFDEDLNVFEMSEGGVVYVRRQSTREAVRAFRGFMFAQLRENP</sequence>
<dbReference type="EMBL" id="VULZ01000011">
    <property type="protein sequence ID" value="MSS15406.1"/>
    <property type="molecule type" value="Genomic_DNA"/>
</dbReference>
<evidence type="ECO:0000256" key="1">
    <source>
        <dbReference type="ARBA" id="ARBA00018672"/>
    </source>
</evidence>
<evidence type="ECO:0000256" key="3">
    <source>
        <dbReference type="PROSITE-ProRule" id="PRU00169"/>
    </source>
</evidence>
<accession>A0A6L5X8S6</accession>
<evidence type="ECO:0000256" key="2">
    <source>
        <dbReference type="ARBA" id="ARBA00024867"/>
    </source>
</evidence>
<dbReference type="PANTHER" id="PTHR37299">
    <property type="entry name" value="TRANSCRIPTIONAL REGULATOR-RELATED"/>
    <property type="match status" value="1"/>
</dbReference>
<evidence type="ECO:0000313" key="7">
    <source>
        <dbReference type="Proteomes" id="UP000481852"/>
    </source>
</evidence>
<evidence type="ECO:0000259" key="5">
    <source>
        <dbReference type="PROSITE" id="PS50930"/>
    </source>
</evidence>
<feature type="domain" description="HTH LytTR-type" evidence="5">
    <location>
        <begin position="129"/>
        <end position="205"/>
    </location>
</feature>
<reference evidence="6 7" key="1">
    <citation type="submission" date="2019-08" db="EMBL/GenBank/DDBJ databases">
        <title>In-depth cultivation of the pig gut microbiome towards novel bacterial diversity and tailored functional studies.</title>
        <authorList>
            <person name="Wylensek D."/>
            <person name="Hitch T.C.A."/>
            <person name="Clavel T."/>
        </authorList>
    </citation>
    <scope>NUCLEOTIDE SEQUENCE [LARGE SCALE GENOMIC DNA]</scope>
    <source>
        <strain evidence="6 7">Oil+RF-744-WCA-WT-11</strain>
    </source>
</reference>
<dbReference type="InterPro" id="IPR001789">
    <property type="entry name" value="Sig_transdc_resp-reg_receiver"/>
</dbReference>
<proteinExistence type="predicted"/>
<feature type="modified residue" description="4-aspartylphosphate" evidence="3">
    <location>
        <position position="57"/>
    </location>
</feature>
<name>A0A6L5X8S6_9FIRM</name>
<protein>
    <recommendedName>
        <fullName evidence="1">Stage 0 sporulation protein A homolog</fullName>
    </recommendedName>
</protein>